<keyword evidence="2" id="KW-1185">Reference proteome</keyword>
<organism evidence="1 2">
    <name type="scientific">Gossypium arboreum</name>
    <name type="common">Tree cotton</name>
    <name type="synonym">Gossypium nanking</name>
    <dbReference type="NCBI Taxonomy" id="29729"/>
    <lineage>
        <taxon>Eukaryota</taxon>
        <taxon>Viridiplantae</taxon>
        <taxon>Streptophyta</taxon>
        <taxon>Embryophyta</taxon>
        <taxon>Tracheophyta</taxon>
        <taxon>Spermatophyta</taxon>
        <taxon>Magnoliopsida</taxon>
        <taxon>eudicotyledons</taxon>
        <taxon>Gunneridae</taxon>
        <taxon>Pentapetalae</taxon>
        <taxon>rosids</taxon>
        <taxon>malvids</taxon>
        <taxon>Malvales</taxon>
        <taxon>Malvaceae</taxon>
        <taxon>Malvoideae</taxon>
        <taxon>Gossypium</taxon>
    </lineage>
</organism>
<protein>
    <submittedName>
        <fullName evidence="1">Uncharacterized protein</fullName>
    </submittedName>
</protein>
<accession>A0ABR0Q3A3</accession>
<dbReference type="InterPro" id="IPR036397">
    <property type="entry name" value="RNaseH_sf"/>
</dbReference>
<dbReference type="Proteomes" id="UP001358586">
    <property type="component" value="Chromosome 5"/>
</dbReference>
<dbReference type="Gene3D" id="3.30.420.10">
    <property type="entry name" value="Ribonuclease H-like superfamily/Ribonuclease H"/>
    <property type="match status" value="1"/>
</dbReference>
<gene>
    <name evidence="1" type="ORF">PVK06_017373</name>
</gene>
<comment type="caution">
    <text evidence="1">The sequence shown here is derived from an EMBL/GenBank/DDBJ whole genome shotgun (WGS) entry which is preliminary data.</text>
</comment>
<name>A0ABR0Q3A3_GOSAR</name>
<dbReference type="PANTHER" id="PTHR45835">
    <property type="entry name" value="YALI0A06105P"/>
    <property type="match status" value="1"/>
</dbReference>
<reference evidence="1 2" key="1">
    <citation type="submission" date="2023-03" db="EMBL/GenBank/DDBJ databases">
        <title>WGS of Gossypium arboreum.</title>
        <authorList>
            <person name="Yu D."/>
        </authorList>
    </citation>
    <scope>NUCLEOTIDE SEQUENCE [LARGE SCALE GENOMIC DNA]</scope>
    <source>
        <tissue evidence="1">Leaf</tissue>
    </source>
</reference>
<sequence>MELLSLVEWWYNTSYHSTIQTTTYEAVYGQPPPIYLPYLPGESKLHAVDHSLQAREAATKMLKFYLCKAQNRMKSLSNKKQSERKFQVGKWVDIKLQSYRQHSVANRACMSFLVG</sequence>
<evidence type="ECO:0000313" key="1">
    <source>
        <dbReference type="EMBL" id="KAK5833527.1"/>
    </source>
</evidence>
<evidence type="ECO:0000313" key="2">
    <source>
        <dbReference type="Proteomes" id="UP001358586"/>
    </source>
</evidence>
<proteinExistence type="predicted"/>
<dbReference type="EMBL" id="JARKNE010000005">
    <property type="protein sequence ID" value="KAK5833527.1"/>
    <property type="molecule type" value="Genomic_DNA"/>
</dbReference>
<dbReference type="PANTHER" id="PTHR45835:SF104">
    <property type="entry name" value="PROTEIN NYNRIN-LIKE"/>
    <property type="match status" value="1"/>
</dbReference>